<dbReference type="OrthoDB" id="9806868at2"/>
<dbReference type="PROSITE" id="PS51819">
    <property type="entry name" value="VOC"/>
    <property type="match status" value="1"/>
</dbReference>
<dbReference type="InterPro" id="IPR029068">
    <property type="entry name" value="Glyas_Bleomycin-R_OHBP_Dase"/>
</dbReference>
<dbReference type="Proteomes" id="UP000470404">
    <property type="component" value="Unassembled WGS sequence"/>
</dbReference>
<dbReference type="EMBL" id="FOWC01000006">
    <property type="protein sequence ID" value="SFP68334.1"/>
    <property type="molecule type" value="Genomic_DNA"/>
</dbReference>
<evidence type="ECO:0000313" key="4">
    <source>
        <dbReference type="Proteomes" id="UP000199137"/>
    </source>
</evidence>
<reference evidence="2 5" key="2">
    <citation type="submission" date="2020-01" db="EMBL/GenBank/DDBJ databases">
        <title>Insect and environment-associated Actinomycetes.</title>
        <authorList>
            <person name="Currrie C."/>
            <person name="Chevrette M."/>
            <person name="Carlson C."/>
            <person name="Stubbendieck R."/>
            <person name="Wendt-Pienkowski E."/>
        </authorList>
    </citation>
    <scope>NUCLEOTIDE SEQUENCE [LARGE SCALE GENOMIC DNA]</scope>
    <source>
        <strain evidence="2 5">SID8386</strain>
    </source>
</reference>
<dbReference type="AlphaFoldDB" id="A0A1I5SC44"/>
<evidence type="ECO:0000313" key="5">
    <source>
        <dbReference type="Proteomes" id="UP000470404"/>
    </source>
</evidence>
<dbReference type="InterPro" id="IPR037523">
    <property type="entry name" value="VOC_core"/>
</dbReference>
<protein>
    <submittedName>
        <fullName evidence="3">Uncharacterized conserved protein PhnB, glyoxalase superfamily</fullName>
    </submittedName>
</protein>
<dbReference type="PANTHER" id="PTHR34109">
    <property type="entry name" value="BNAUNNG04460D PROTEIN-RELATED"/>
    <property type="match status" value="1"/>
</dbReference>
<organism evidence="3 4">
    <name type="scientific">Amycolatopsis rubida</name>
    <dbReference type="NCBI Taxonomy" id="112413"/>
    <lineage>
        <taxon>Bacteria</taxon>
        <taxon>Bacillati</taxon>
        <taxon>Actinomycetota</taxon>
        <taxon>Actinomycetes</taxon>
        <taxon>Pseudonocardiales</taxon>
        <taxon>Pseudonocardiaceae</taxon>
        <taxon>Amycolatopsis</taxon>
    </lineage>
</organism>
<sequence length="136" mass="14503">MTEKSSFFPCLLYRDAAAAIDWLKETFGFTENFRVPGPDGSVVHAELGWRGDTVMVNSAGDGPRLATEIGQAGTYLVVDDPDAHHARAAAAGAEIVRELKDEDFGASRGYAARDPEGNVWVIGTYQPGTVPVPPPA</sequence>
<dbReference type="SUPFAM" id="SSF54593">
    <property type="entry name" value="Glyoxalase/Bleomycin resistance protein/Dihydroxybiphenyl dioxygenase"/>
    <property type="match status" value="1"/>
</dbReference>
<dbReference type="STRING" id="112413.SAMN05421854_106273"/>
<accession>A0A1I5SC44</accession>
<keyword evidence="5" id="KW-1185">Reference proteome</keyword>
<dbReference type="Proteomes" id="UP000199137">
    <property type="component" value="Unassembled WGS sequence"/>
</dbReference>
<dbReference type="PANTHER" id="PTHR34109:SF1">
    <property type="entry name" value="VOC DOMAIN-CONTAINING PROTEIN"/>
    <property type="match status" value="1"/>
</dbReference>
<evidence type="ECO:0000313" key="2">
    <source>
        <dbReference type="EMBL" id="NEC62333.1"/>
    </source>
</evidence>
<dbReference type="Gene3D" id="3.30.720.120">
    <property type="match status" value="1"/>
</dbReference>
<proteinExistence type="predicted"/>
<dbReference type="Gene3D" id="3.30.720.110">
    <property type="match status" value="1"/>
</dbReference>
<dbReference type="InterPro" id="IPR004360">
    <property type="entry name" value="Glyas_Fos-R_dOase_dom"/>
</dbReference>
<dbReference type="Pfam" id="PF00903">
    <property type="entry name" value="Glyoxalase"/>
    <property type="match status" value="1"/>
</dbReference>
<name>A0A1I5SC44_9PSEU</name>
<dbReference type="EMBL" id="JAAGNC010000212">
    <property type="protein sequence ID" value="NEC62333.1"/>
    <property type="molecule type" value="Genomic_DNA"/>
</dbReference>
<evidence type="ECO:0000259" key="1">
    <source>
        <dbReference type="PROSITE" id="PS51819"/>
    </source>
</evidence>
<gene>
    <name evidence="2" type="ORF">G3I59_43705</name>
    <name evidence="3" type="ORF">SAMN05421854_106273</name>
</gene>
<evidence type="ECO:0000313" key="3">
    <source>
        <dbReference type="EMBL" id="SFP68334.1"/>
    </source>
</evidence>
<reference evidence="3 4" key="1">
    <citation type="submission" date="2016-10" db="EMBL/GenBank/DDBJ databases">
        <authorList>
            <person name="de Groot N.N."/>
        </authorList>
    </citation>
    <scope>NUCLEOTIDE SEQUENCE [LARGE SCALE GENOMIC DNA]</scope>
    <source>
        <strain evidence="3 4">DSM 44637</strain>
    </source>
</reference>
<feature type="domain" description="VOC" evidence="1">
    <location>
        <begin position="4"/>
        <end position="125"/>
    </location>
</feature>
<dbReference type="RefSeq" id="WP_067588281.1">
    <property type="nucleotide sequence ID" value="NZ_FOWC01000006.1"/>
</dbReference>